<comment type="caution">
    <text evidence="1">The sequence shown here is derived from an EMBL/GenBank/DDBJ whole genome shotgun (WGS) entry which is preliminary data.</text>
</comment>
<organism evidence="1 2">
    <name type="scientific">Meloidogyne enterolobii</name>
    <name type="common">Root-knot nematode worm</name>
    <name type="synonym">Meloidogyne mayaguensis</name>
    <dbReference type="NCBI Taxonomy" id="390850"/>
    <lineage>
        <taxon>Eukaryota</taxon>
        <taxon>Metazoa</taxon>
        <taxon>Ecdysozoa</taxon>
        <taxon>Nematoda</taxon>
        <taxon>Chromadorea</taxon>
        <taxon>Rhabditida</taxon>
        <taxon>Tylenchina</taxon>
        <taxon>Tylenchomorpha</taxon>
        <taxon>Tylenchoidea</taxon>
        <taxon>Meloidogynidae</taxon>
        <taxon>Meloidogyninae</taxon>
        <taxon>Meloidogyne</taxon>
    </lineage>
</organism>
<protein>
    <submittedName>
        <fullName evidence="1">Uncharacterized protein</fullName>
    </submittedName>
</protein>
<sequence>MHLLLIDNNNDIEDKTERKLMIKLEKKQKASELTESKRKDFYNNIENFAKNVELINSRKSKNSDLKSRKNFFKEEKEWEEIGNLKSKYLIKFR</sequence>
<name>A0ACB1AH18_MELEN</name>
<accession>A0ACB1AH18</accession>
<keyword evidence="2" id="KW-1185">Reference proteome</keyword>
<evidence type="ECO:0000313" key="2">
    <source>
        <dbReference type="Proteomes" id="UP001497535"/>
    </source>
</evidence>
<evidence type="ECO:0000313" key="1">
    <source>
        <dbReference type="EMBL" id="CAK5090785.1"/>
    </source>
</evidence>
<proteinExistence type="predicted"/>
<dbReference type="Proteomes" id="UP001497535">
    <property type="component" value="Unassembled WGS sequence"/>
</dbReference>
<gene>
    <name evidence="1" type="ORF">MENTE1834_LOCUS38592</name>
</gene>
<dbReference type="EMBL" id="CAVMJV010000084">
    <property type="protein sequence ID" value="CAK5090785.1"/>
    <property type="molecule type" value="Genomic_DNA"/>
</dbReference>
<reference evidence="1" key="1">
    <citation type="submission" date="2023-11" db="EMBL/GenBank/DDBJ databases">
        <authorList>
            <person name="Poullet M."/>
        </authorList>
    </citation>
    <scope>NUCLEOTIDE SEQUENCE</scope>
    <source>
        <strain evidence="1">E1834</strain>
    </source>
</reference>